<evidence type="ECO:0000313" key="4">
    <source>
        <dbReference type="RefSeq" id="XP_022342813.1"/>
    </source>
</evidence>
<feature type="compositionally biased region" description="Low complexity" evidence="1">
    <location>
        <begin position="1123"/>
        <end position="1152"/>
    </location>
</feature>
<feature type="compositionally biased region" description="Low complexity" evidence="1">
    <location>
        <begin position="288"/>
        <end position="304"/>
    </location>
</feature>
<feature type="compositionally biased region" description="Polar residues" evidence="1">
    <location>
        <begin position="1035"/>
        <end position="1047"/>
    </location>
</feature>
<feature type="compositionally biased region" description="Low complexity" evidence="1">
    <location>
        <begin position="1237"/>
        <end position="1253"/>
    </location>
</feature>
<feature type="region of interest" description="Disordered" evidence="1">
    <location>
        <begin position="1105"/>
        <end position="1356"/>
    </location>
</feature>
<feature type="compositionally biased region" description="Polar residues" evidence="1">
    <location>
        <begin position="239"/>
        <end position="248"/>
    </location>
</feature>
<feature type="compositionally biased region" description="Low complexity" evidence="1">
    <location>
        <begin position="1072"/>
        <end position="1089"/>
    </location>
</feature>
<evidence type="ECO:0000256" key="2">
    <source>
        <dbReference type="SAM" id="Phobius"/>
    </source>
</evidence>
<keyword evidence="2" id="KW-0472">Membrane</keyword>
<evidence type="ECO:0000313" key="3">
    <source>
        <dbReference type="Proteomes" id="UP000694844"/>
    </source>
</evidence>
<feature type="region of interest" description="Disordered" evidence="1">
    <location>
        <begin position="860"/>
        <end position="884"/>
    </location>
</feature>
<name>A0A8B8ESU2_CRAVI</name>
<dbReference type="Proteomes" id="UP000694844">
    <property type="component" value="Chromosome 5"/>
</dbReference>
<sequence>MIDFRVFLSALFLFIAVLVNIITFKTFVFISLSILCTAVLFEKWSTNGLRAVEKRQKKRKNNEQLPVSNGMFSNMFFNRSFQDKSKANKNNTSSTSTWRIGATSPHVPTDNRIRNRSTVSRNHSFSGRRSDFNASRITDSHLKYIPFLPTVRRALGLDNVPKSPLPKTPDVTATYPERPVAGFLPAVRLGRRELPRYSPASRSLGRSPNTVKIAPPDPRRINNTRLFQVKNNQKEENRTSTPNTQSVLSALKEKSRKRTMDGFDVTISDVQGQMAKRRRQESQQSNASTSSLPSLPDNLPDLSTQGYTIPRLRTPTLKRSINMANLTDLDWEESESGNHKKRPRHEAHHNSISSSLSSMRRMRIKQAVNKRKNESKENSLVEDGSGRSSPVMKKAMLQSADTVLLPENKDAASPTSMKTDETSKTQHSELETSVAEFLNKSESTQKSVRTPKRVALTEKLSARKRDMSLYAGLNKTYENVPLANISAKIEDYDQDREEEEKRAKDMMSEIEEPEKETDAAGVVSSVGVLTTTSTIPSQAASSSPSITLGSTKPISAVGVNSETSATPASSAASMFSASSPASTPAPGLFATSTAVSTSSVSPVSKTLSTAGFTFGGSPSAASGTSSVASLSSATSTVTSAAGTIASAAPFNFGTTSTPVVKASPLTGFQVGQKTTEAGPTLSVSSSTPATSTISGNLFSGSSSSTASATSAPPPYFSGQTAGLASSPIGQSGFNTGVQTTKSSSVTSVLSPEGSKGGFSFGGQSTIAATTVTTAAPSASVGGFAFGVQSQGVPAPVSNGATSTSKVDGFSFGGQPSSAVTTVSNGASSTSAVGGFNFGGTTTTTTATSLAPGGFNFGNQSTKAPSTASTGGFSFNSQPSSTATASAPGGFNFGTSTTSSVPSSNVAFSFGAGKVSNAASTSNMSQPSAVSFASAPNSAASTTPAPGGFNFGTQPTSSNGAGGFNFAGQNPAPAPAPVTTTAAAAPGVFAFGTPNATTTVSSSTGGFNFAPGSTASTAVFNFGTNKPATTTSGMFNSTSTTKSEQPSSVFAFGAGSQNSAAPAPSFGQQPAGSQPSSTFTFGQSTTTAGSVFGQPTVTQSTSVFGQSSIQPFGQNPQSQPPPYGSTTGFGQQTGSQGKPGFGQTTQPTTGFGQANSGSTFGQQPSAQPTFTFGQQNSNTQAAPAFGQTTTQPSFAFGQQGSSTQPQTNAVFSFGQQSGPAFGQSASAPSFTKSASTPAFGSSNGNAGFNFGTTTPLKNSQSVAPSSGFNFGTPQNNSATPNQSTPVNQGKGFDFSQSLSSSSFNFGAGGGNGSFGTPSGNGAPPSNFNASTPSFNMGAGSNQQRARPVRKPIRRTKR</sequence>
<feature type="compositionally biased region" description="Polar residues" evidence="1">
    <location>
        <begin position="1054"/>
        <end position="1071"/>
    </location>
</feature>
<feature type="region of interest" description="Disordered" evidence="1">
    <location>
        <begin position="1035"/>
        <end position="1093"/>
    </location>
</feature>
<proteinExistence type="predicted"/>
<evidence type="ECO:0000256" key="1">
    <source>
        <dbReference type="SAM" id="MobiDB-lite"/>
    </source>
</evidence>
<dbReference type="GeneID" id="111136337"/>
<feature type="region of interest" description="Disordered" evidence="1">
    <location>
        <begin position="84"/>
        <end position="113"/>
    </location>
</feature>
<feature type="compositionally biased region" description="Polar residues" evidence="1">
    <location>
        <begin position="1105"/>
        <end position="1116"/>
    </location>
</feature>
<dbReference type="KEGG" id="cvn:111136337"/>
<feature type="region of interest" description="Disordered" evidence="1">
    <location>
        <begin position="927"/>
        <end position="978"/>
    </location>
</feature>
<feature type="region of interest" description="Disordered" evidence="1">
    <location>
        <begin position="198"/>
        <end position="307"/>
    </location>
</feature>
<protein>
    <submittedName>
        <fullName evidence="4">Nuclear pore complex protein Nup214-like</fullName>
    </submittedName>
</protein>
<keyword evidence="3" id="KW-1185">Reference proteome</keyword>
<feature type="compositionally biased region" description="Polar residues" evidence="1">
    <location>
        <begin position="200"/>
        <end position="210"/>
    </location>
</feature>
<accession>A0A8B8ESU2</accession>
<organism evidence="3 4">
    <name type="scientific">Crassostrea virginica</name>
    <name type="common">Eastern oyster</name>
    <dbReference type="NCBI Taxonomy" id="6565"/>
    <lineage>
        <taxon>Eukaryota</taxon>
        <taxon>Metazoa</taxon>
        <taxon>Spiralia</taxon>
        <taxon>Lophotrochozoa</taxon>
        <taxon>Mollusca</taxon>
        <taxon>Bivalvia</taxon>
        <taxon>Autobranchia</taxon>
        <taxon>Pteriomorphia</taxon>
        <taxon>Ostreida</taxon>
        <taxon>Ostreoidea</taxon>
        <taxon>Ostreidae</taxon>
        <taxon>Crassostrea</taxon>
    </lineage>
</organism>
<dbReference type="RefSeq" id="XP_022342813.1">
    <property type="nucleotide sequence ID" value="XM_022487105.1"/>
</dbReference>
<feature type="compositionally biased region" description="Polar residues" evidence="1">
    <location>
        <begin position="1322"/>
        <end position="1343"/>
    </location>
</feature>
<keyword evidence="2" id="KW-0812">Transmembrane</keyword>
<feature type="compositionally biased region" description="Polar residues" evidence="1">
    <location>
        <begin position="1254"/>
        <end position="1286"/>
    </location>
</feature>
<keyword evidence="2" id="KW-1133">Transmembrane helix</keyword>
<feature type="compositionally biased region" description="Polar residues" evidence="1">
    <location>
        <begin position="860"/>
        <end position="877"/>
    </location>
</feature>
<feature type="compositionally biased region" description="Polar residues" evidence="1">
    <location>
        <begin position="1153"/>
        <end position="1235"/>
    </location>
</feature>
<feature type="transmembrane region" description="Helical" evidence="2">
    <location>
        <begin position="12"/>
        <end position="41"/>
    </location>
</feature>
<feature type="compositionally biased region" description="Polar residues" evidence="1">
    <location>
        <begin position="221"/>
        <end position="231"/>
    </location>
</feature>
<feature type="compositionally biased region" description="Basic and acidic residues" evidence="1">
    <location>
        <begin position="418"/>
        <end position="430"/>
    </location>
</feature>
<feature type="region of interest" description="Disordered" evidence="1">
    <location>
        <begin position="492"/>
        <end position="520"/>
    </location>
</feature>
<feature type="compositionally biased region" description="Basic residues" evidence="1">
    <location>
        <begin position="1345"/>
        <end position="1356"/>
    </location>
</feature>
<feature type="compositionally biased region" description="Low complexity" evidence="1">
    <location>
        <begin position="927"/>
        <end position="945"/>
    </location>
</feature>
<feature type="compositionally biased region" description="Low complexity" evidence="1">
    <location>
        <begin position="1290"/>
        <end position="1304"/>
    </location>
</feature>
<dbReference type="OrthoDB" id="6162375at2759"/>
<feature type="region of interest" description="Disordered" evidence="1">
    <location>
        <begin position="332"/>
        <end position="431"/>
    </location>
</feature>
<gene>
    <name evidence="4" type="primary">LOC111136337</name>
</gene>
<reference evidence="4" key="1">
    <citation type="submission" date="2025-08" db="UniProtKB">
        <authorList>
            <consortium name="RefSeq"/>
        </authorList>
    </citation>
    <scope>IDENTIFICATION</scope>
    <source>
        <tissue evidence="4">Whole sample</tissue>
    </source>
</reference>
<feature type="compositionally biased region" description="Basic residues" evidence="1">
    <location>
        <begin position="360"/>
        <end position="370"/>
    </location>
</feature>
<feature type="compositionally biased region" description="Low complexity" evidence="1">
    <location>
        <begin position="88"/>
        <end position="97"/>
    </location>
</feature>